<protein>
    <recommendedName>
        <fullName evidence="17">Cytochrome P450</fullName>
    </recommendedName>
</protein>
<evidence type="ECO:0000256" key="14">
    <source>
        <dbReference type="SAM" id="Phobius"/>
    </source>
</evidence>
<dbReference type="GO" id="GO:0020037">
    <property type="term" value="F:heme binding"/>
    <property type="evidence" value="ECO:0007669"/>
    <property type="project" value="InterPro"/>
</dbReference>
<feature type="binding site" description="axial binding residue" evidence="13">
    <location>
        <position position="473"/>
    </location>
    <ligand>
        <name>heme</name>
        <dbReference type="ChEBI" id="CHEBI:30413"/>
    </ligand>
    <ligandPart>
        <name>Fe</name>
        <dbReference type="ChEBI" id="CHEBI:18248"/>
    </ligandPart>
</feature>
<evidence type="ECO:0000256" key="10">
    <source>
        <dbReference type="ARBA" id="ARBA00023004"/>
    </source>
</evidence>
<evidence type="ECO:0000256" key="2">
    <source>
        <dbReference type="ARBA" id="ARBA00004370"/>
    </source>
</evidence>
<dbReference type="Pfam" id="PF00067">
    <property type="entry name" value="p450"/>
    <property type="match status" value="1"/>
</dbReference>
<keyword evidence="11" id="KW-0503">Monooxygenase</keyword>
<dbReference type="InterPro" id="IPR036396">
    <property type="entry name" value="Cyt_P450_sf"/>
</dbReference>
<dbReference type="CDD" id="cd11069">
    <property type="entry name" value="CYP_FUM15-like"/>
    <property type="match status" value="1"/>
</dbReference>
<evidence type="ECO:0000256" key="8">
    <source>
        <dbReference type="ARBA" id="ARBA00022989"/>
    </source>
</evidence>
<evidence type="ECO:0000256" key="12">
    <source>
        <dbReference type="ARBA" id="ARBA00023136"/>
    </source>
</evidence>
<evidence type="ECO:0000313" key="16">
    <source>
        <dbReference type="Proteomes" id="UP001383192"/>
    </source>
</evidence>
<evidence type="ECO:0000256" key="11">
    <source>
        <dbReference type="ARBA" id="ARBA00023033"/>
    </source>
</evidence>
<accession>A0AAW0D397</accession>
<evidence type="ECO:0000256" key="5">
    <source>
        <dbReference type="ARBA" id="ARBA00022617"/>
    </source>
</evidence>
<evidence type="ECO:0000256" key="9">
    <source>
        <dbReference type="ARBA" id="ARBA00023002"/>
    </source>
</evidence>
<evidence type="ECO:0000256" key="4">
    <source>
        <dbReference type="ARBA" id="ARBA00010617"/>
    </source>
</evidence>
<keyword evidence="12 14" id="KW-0472">Membrane</keyword>
<evidence type="ECO:0000256" key="1">
    <source>
        <dbReference type="ARBA" id="ARBA00001971"/>
    </source>
</evidence>
<dbReference type="GO" id="GO:0016020">
    <property type="term" value="C:membrane"/>
    <property type="evidence" value="ECO:0007669"/>
    <property type="project" value="UniProtKB-SubCell"/>
</dbReference>
<dbReference type="PRINTS" id="PR00465">
    <property type="entry name" value="EP450IV"/>
</dbReference>
<keyword evidence="10 13" id="KW-0408">Iron</keyword>
<keyword evidence="8 14" id="KW-1133">Transmembrane helix</keyword>
<gene>
    <name evidence="15" type="ORF">VNI00_007076</name>
</gene>
<comment type="pathway">
    <text evidence="3">Secondary metabolite biosynthesis; terpenoid biosynthesis.</text>
</comment>
<dbReference type="EMBL" id="JAYKXP010000022">
    <property type="protein sequence ID" value="KAK7046081.1"/>
    <property type="molecule type" value="Genomic_DNA"/>
</dbReference>
<comment type="cofactor">
    <cofactor evidence="1 13">
        <name>heme</name>
        <dbReference type="ChEBI" id="CHEBI:30413"/>
    </cofactor>
</comment>
<proteinExistence type="inferred from homology"/>
<evidence type="ECO:0008006" key="17">
    <source>
        <dbReference type="Google" id="ProtNLM"/>
    </source>
</evidence>
<name>A0AAW0D397_9AGAR</name>
<keyword evidence="6 14" id="KW-0812">Transmembrane</keyword>
<keyword evidence="9" id="KW-0560">Oxidoreductase</keyword>
<dbReference type="AlphaFoldDB" id="A0AAW0D397"/>
<evidence type="ECO:0000256" key="13">
    <source>
        <dbReference type="PIRSR" id="PIRSR602403-1"/>
    </source>
</evidence>
<dbReference type="PANTHER" id="PTHR24305">
    <property type="entry name" value="CYTOCHROME P450"/>
    <property type="match status" value="1"/>
</dbReference>
<dbReference type="PANTHER" id="PTHR24305:SF166">
    <property type="entry name" value="CYTOCHROME P450 12A4, MITOCHONDRIAL-RELATED"/>
    <property type="match status" value="1"/>
</dbReference>
<organism evidence="15 16">
    <name type="scientific">Paramarasmius palmivorus</name>
    <dbReference type="NCBI Taxonomy" id="297713"/>
    <lineage>
        <taxon>Eukaryota</taxon>
        <taxon>Fungi</taxon>
        <taxon>Dikarya</taxon>
        <taxon>Basidiomycota</taxon>
        <taxon>Agaricomycotina</taxon>
        <taxon>Agaricomycetes</taxon>
        <taxon>Agaricomycetidae</taxon>
        <taxon>Agaricales</taxon>
        <taxon>Marasmiineae</taxon>
        <taxon>Marasmiaceae</taxon>
        <taxon>Paramarasmius</taxon>
    </lineage>
</organism>
<evidence type="ECO:0000313" key="15">
    <source>
        <dbReference type="EMBL" id="KAK7046081.1"/>
    </source>
</evidence>
<keyword evidence="5 13" id="KW-0349">Heme</keyword>
<comment type="similarity">
    <text evidence="4">Belongs to the cytochrome P450 family.</text>
</comment>
<evidence type="ECO:0000256" key="6">
    <source>
        <dbReference type="ARBA" id="ARBA00022692"/>
    </source>
</evidence>
<reference evidence="15 16" key="1">
    <citation type="submission" date="2024-01" db="EMBL/GenBank/DDBJ databases">
        <title>A draft genome for a cacao thread blight-causing isolate of Paramarasmius palmivorus.</title>
        <authorList>
            <person name="Baruah I.K."/>
            <person name="Bukari Y."/>
            <person name="Amoako-Attah I."/>
            <person name="Meinhardt L.W."/>
            <person name="Bailey B.A."/>
            <person name="Cohen S.P."/>
        </authorList>
    </citation>
    <scope>NUCLEOTIDE SEQUENCE [LARGE SCALE GENOMIC DNA]</scope>
    <source>
        <strain evidence="15 16">GH-12</strain>
    </source>
</reference>
<evidence type="ECO:0000256" key="3">
    <source>
        <dbReference type="ARBA" id="ARBA00004721"/>
    </source>
</evidence>
<dbReference type="GO" id="GO:0005506">
    <property type="term" value="F:iron ion binding"/>
    <property type="evidence" value="ECO:0007669"/>
    <property type="project" value="InterPro"/>
</dbReference>
<evidence type="ECO:0000256" key="7">
    <source>
        <dbReference type="ARBA" id="ARBA00022723"/>
    </source>
</evidence>
<dbReference type="Proteomes" id="UP001383192">
    <property type="component" value="Unassembled WGS sequence"/>
</dbReference>
<keyword evidence="7 13" id="KW-0479">Metal-binding</keyword>
<dbReference type="PRINTS" id="PR00385">
    <property type="entry name" value="P450"/>
</dbReference>
<dbReference type="GO" id="GO:0004497">
    <property type="term" value="F:monooxygenase activity"/>
    <property type="evidence" value="ECO:0007669"/>
    <property type="project" value="UniProtKB-KW"/>
</dbReference>
<keyword evidence="16" id="KW-1185">Reference proteome</keyword>
<dbReference type="InterPro" id="IPR050121">
    <property type="entry name" value="Cytochrome_P450_monoxygenase"/>
</dbReference>
<dbReference type="GO" id="GO:0016705">
    <property type="term" value="F:oxidoreductase activity, acting on paired donors, with incorporation or reduction of molecular oxygen"/>
    <property type="evidence" value="ECO:0007669"/>
    <property type="project" value="InterPro"/>
</dbReference>
<feature type="transmembrane region" description="Helical" evidence="14">
    <location>
        <begin position="12"/>
        <end position="31"/>
    </location>
</feature>
<dbReference type="Gene3D" id="1.10.630.10">
    <property type="entry name" value="Cytochrome P450"/>
    <property type="match status" value="1"/>
</dbReference>
<comment type="subcellular location">
    <subcellularLocation>
        <location evidence="2">Membrane</location>
    </subcellularLocation>
</comment>
<dbReference type="SUPFAM" id="SSF48264">
    <property type="entry name" value="Cytochrome P450"/>
    <property type="match status" value="1"/>
</dbReference>
<comment type="caution">
    <text evidence="15">The sequence shown here is derived from an EMBL/GenBank/DDBJ whole genome shotgun (WGS) entry which is preliminary data.</text>
</comment>
<sequence>MPLNLELSPNLQLLLQFVGCSIALIFVVPLLENLYRFLSISNSHLPGPPNPSFLRGHQQDMFDDEDGSIFTRWREQYGRVYRRTTFFGQSEIVISDMKAITHILKNDYDYVKSDSLRYLLGRITGLGIFVVEQDEHRKQRRVMNPAFGPAQVRALTKIFVDKSIELRDAWANTIESDGVGRIDALMWLTRMTLDVIGQAGFNYNFQAMQGEPNELNVAFSHVFESGTSQMDFPVLLKLFFPILRLLPETNGAIRQAQATMSRIGRQLMSDAKTILSAEEKGPTDVLSLLVRSNMSKDLTENQRMSDDKVLAQVPTFIAAGHETTSTATTWALLALTDNVEAQTKLREELLSVSTDMPSMEQLNALPYLDAVVREALRLYAPVSETNRVLLKDDVIPLGEPFTDKNGDIHQELRIKKGQQVNISISALNRDKELWGANADEFRPERWEKLPEAVSGIPGVTNNIMTFLGGAHACIGWRFSITEMKALLFVLVRSFEFELAVPREHIFIKQGFPVQRPMVKGGGNELPLLIRPVSA</sequence>
<dbReference type="InterPro" id="IPR002403">
    <property type="entry name" value="Cyt_P450_E_grp-IV"/>
</dbReference>
<dbReference type="InterPro" id="IPR001128">
    <property type="entry name" value="Cyt_P450"/>
</dbReference>